<sequence>MDIHSQAVVYGNVRLLSRLGGSNKLSRRRKFNKISTMVDWFALYFARNQHGDAAGVSVQCEPGLITLHVAVTGIPTAEDRASGEQLLSQLRTLFSEKLTDTTQVQLLRRLILRKSTPRVRRRLERFLDITTYWPSSISDLGIYDSFEQALSTWESLGRRENSMGCLELSQEFYGDEHHGVAALSKAFSSLLATTQEVTQLMASETGDDRWLTVLNKVWRLLAIILTSDVFRDVGKIAMGLFPEQWLFIYSLYLKLWSLYSYSYGAYQFVKDGMPAFRQTLGEDGVSDFLRGDGGIVVAWVKDAAPYLPLSCEPLPLPITPATHLNSFIESCALRDRYRPGIRALLQSNVRVTGAWNAGDLVVPKLHPEMQLIAYFTKEGISVLGSCIGVSKPVCWACEKCINSSRPLLKDFRFTTKWKVSEVSRKVKDDWVPPPNEAGDRTVKFLARELGQRIALRLDPLLYEVDSIRVREYSDDQFDKCPELQYAPDAWGRYVDSVLSF</sequence>
<reference evidence="1 2" key="1">
    <citation type="journal article" date="2012" name="Proc. Natl. Acad. Sci. U.S.A.">
        <title>Comparative genomics of Ceriporiopsis subvermispora and Phanerochaete chrysosporium provide insight into selective ligninolysis.</title>
        <authorList>
            <person name="Fernandez-Fueyo E."/>
            <person name="Ruiz-Duenas F.J."/>
            <person name="Ferreira P."/>
            <person name="Floudas D."/>
            <person name="Hibbett D.S."/>
            <person name="Canessa P."/>
            <person name="Larrondo L.F."/>
            <person name="James T.Y."/>
            <person name="Seelenfreund D."/>
            <person name="Lobos S."/>
            <person name="Polanco R."/>
            <person name="Tello M."/>
            <person name="Honda Y."/>
            <person name="Watanabe T."/>
            <person name="Watanabe T."/>
            <person name="Ryu J.S."/>
            <person name="Kubicek C.P."/>
            <person name="Schmoll M."/>
            <person name="Gaskell J."/>
            <person name="Hammel K.E."/>
            <person name="St John F.J."/>
            <person name="Vanden Wymelenberg A."/>
            <person name="Sabat G."/>
            <person name="Splinter BonDurant S."/>
            <person name="Syed K."/>
            <person name="Yadav J.S."/>
            <person name="Doddapaneni H."/>
            <person name="Subramanian V."/>
            <person name="Lavin J.L."/>
            <person name="Oguiza J.A."/>
            <person name="Perez G."/>
            <person name="Pisabarro A.G."/>
            <person name="Ramirez L."/>
            <person name="Santoyo F."/>
            <person name="Master E."/>
            <person name="Coutinho P.M."/>
            <person name="Henrissat B."/>
            <person name="Lombard V."/>
            <person name="Magnuson J.K."/>
            <person name="Kuees U."/>
            <person name="Hori C."/>
            <person name="Igarashi K."/>
            <person name="Samejima M."/>
            <person name="Held B.W."/>
            <person name="Barry K.W."/>
            <person name="LaButti K.M."/>
            <person name="Lapidus A."/>
            <person name="Lindquist E.A."/>
            <person name="Lucas S.M."/>
            <person name="Riley R."/>
            <person name="Salamov A.A."/>
            <person name="Hoffmeister D."/>
            <person name="Schwenk D."/>
            <person name="Hadar Y."/>
            <person name="Yarden O."/>
            <person name="de Vries R.P."/>
            <person name="Wiebenga A."/>
            <person name="Stenlid J."/>
            <person name="Eastwood D."/>
            <person name="Grigoriev I.V."/>
            <person name="Berka R.M."/>
            <person name="Blanchette R.A."/>
            <person name="Kersten P."/>
            <person name="Martinez A.T."/>
            <person name="Vicuna R."/>
            <person name="Cullen D."/>
        </authorList>
    </citation>
    <scope>NUCLEOTIDE SEQUENCE [LARGE SCALE GENOMIC DNA]</scope>
    <source>
        <strain evidence="1 2">B</strain>
    </source>
</reference>
<protein>
    <submittedName>
        <fullName evidence="1">Uncharacterized protein</fullName>
    </submittedName>
</protein>
<dbReference type="InterPro" id="IPR027796">
    <property type="entry name" value="OTT_1508_deam-like"/>
</dbReference>
<name>M2QEA6_CERS8</name>
<dbReference type="EMBL" id="KB445800">
    <property type="protein sequence ID" value="EMD35378.1"/>
    <property type="molecule type" value="Genomic_DNA"/>
</dbReference>
<dbReference type="AlphaFoldDB" id="M2QEA6"/>
<dbReference type="Proteomes" id="UP000016930">
    <property type="component" value="Unassembled WGS sequence"/>
</dbReference>
<dbReference type="HOGENOM" id="CLU_541839_0_0_1"/>
<organism evidence="1 2">
    <name type="scientific">Ceriporiopsis subvermispora (strain B)</name>
    <name type="common">White-rot fungus</name>
    <name type="synonym">Gelatoporia subvermispora</name>
    <dbReference type="NCBI Taxonomy" id="914234"/>
    <lineage>
        <taxon>Eukaryota</taxon>
        <taxon>Fungi</taxon>
        <taxon>Dikarya</taxon>
        <taxon>Basidiomycota</taxon>
        <taxon>Agaricomycotina</taxon>
        <taxon>Agaricomycetes</taxon>
        <taxon>Polyporales</taxon>
        <taxon>Gelatoporiaceae</taxon>
        <taxon>Gelatoporia</taxon>
    </lineage>
</organism>
<gene>
    <name evidence="1" type="ORF">CERSUDRAFT_116160</name>
</gene>
<accession>M2QEA6</accession>
<keyword evidence="2" id="KW-1185">Reference proteome</keyword>
<proteinExistence type="predicted"/>
<dbReference type="OrthoDB" id="2867883at2759"/>
<dbReference type="Pfam" id="PF14441">
    <property type="entry name" value="OTT_1508_deam"/>
    <property type="match status" value="1"/>
</dbReference>
<evidence type="ECO:0000313" key="1">
    <source>
        <dbReference type="EMBL" id="EMD35378.1"/>
    </source>
</evidence>
<evidence type="ECO:0000313" key="2">
    <source>
        <dbReference type="Proteomes" id="UP000016930"/>
    </source>
</evidence>